<organism evidence="1 2">
    <name type="scientific">Dendrothele bispora (strain CBS 962.96)</name>
    <dbReference type="NCBI Taxonomy" id="1314807"/>
    <lineage>
        <taxon>Eukaryota</taxon>
        <taxon>Fungi</taxon>
        <taxon>Dikarya</taxon>
        <taxon>Basidiomycota</taxon>
        <taxon>Agaricomycotina</taxon>
        <taxon>Agaricomycetes</taxon>
        <taxon>Agaricomycetidae</taxon>
        <taxon>Agaricales</taxon>
        <taxon>Agaricales incertae sedis</taxon>
        <taxon>Dendrothele</taxon>
    </lineage>
</organism>
<dbReference type="EMBL" id="ML179233">
    <property type="protein sequence ID" value="THU94057.1"/>
    <property type="molecule type" value="Genomic_DNA"/>
</dbReference>
<proteinExistence type="predicted"/>
<evidence type="ECO:0000313" key="1">
    <source>
        <dbReference type="EMBL" id="THU94057.1"/>
    </source>
</evidence>
<accession>A0A4S8LWR2</accession>
<dbReference type="Proteomes" id="UP000297245">
    <property type="component" value="Unassembled WGS sequence"/>
</dbReference>
<dbReference type="AlphaFoldDB" id="A0A4S8LWR2"/>
<evidence type="ECO:0000313" key="2">
    <source>
        <dbReference type="Proteomes" id="UP000297245"/>
    </source>
</evidence>
<keyword evidence="2" id="KW-1185">Reference proteome</keyword>
<gene>
    <name evidence="1" type="ORF">K435DRAFT_860960</name>
</gene>
<sequence>MLDIDWTSETFKDSMVDLYHILAEANQPTTYIMIRNSHLRTFGSKLQDSGRWKAAQISILGEFFSSAFDADTMPFGLKLTYDLVCSSILTSFDSSLAIEAVASCAPLLLLKTPTNFELKVSETGNKSVKCRIIVEKYLLEGGNDTVQDFLGQIPESVIFVRVRIDLLCVSAIEALYSAMTGSLPISPPLSALAETLFESLPKASPVFTRHHLYPFLRIILTAWILCQDALSP</sequence>
<protein>
    <submittedName>
        <fullName evidence="1">Uncharacterized protein</fullName>
    </submittedName>
</protein>
<name>A0A4S8LWR2_DENBC</name>
<reference evidence="1 2" key="1">
    <citation type="journal article" date="2019" name="Nat. Ecol. Evol.">
        <title>Megaphylogeny resolves global patterns of mushroom evolution.</title>
        <authorList>
            <person name="Varga T."/>
            <person name="Krizsan K."/>
            <person name="Foldi C."/>
            <person name="Dima B."/>
            <person name="Sanchez-Garcia M."/>
            <person name="Sanchez-Ramirez S."/>
            <person name="Szollosi G.J."/>
            <person name="Szarkandi J.G."/>
            <person name="Papp V."/>
            <person name="Albert L."/>
            <person name="Andreopoulos W."/>
            <person name="Angelini C."/>
            <person name="Antonin V."/>
            <person name="Barry K.W."/>
            <person name="Bougher N.L."/>
            <person name="Buchanan P."/>
            <person name="Buyck B."/>
            <person name="Bense V."/>
            <person name="Catcheside P."/>
            <person name="Chovatia M."/>
            <person name="Cooper J."/>
            <person name="Damon W."/>
            <person name="Desjardin D."/>
            <person name="Finy P."/>
            <person name="Geml J."/>
            <person name="Haridas S."/>
            <person name="Hughes K."/>
            <person name="Justo A."/>
            <person name="Karasinski D."/>
            <person name="Kautmanova I."/>
            <person name="Kiss B."/>
            <person name="Kocsube S."/>
            <person name="Kotiranta H."/>
            <person name="LaButti K.M."/>
            <person name="Lechner B.E."/>
            <person name="Liimatainen K."/>
            <person name="Lipzen A."/>
            <person name="Lukacs Z."/>
            <person name="Mihaltcheva S."/>
            <person name="Morgado L.N."/>
            <person name="Niskanen T."/>
            <person name="Noordeloos M.E."/>
            <person name="Ohm R.A."/>
            <person name="Ortiz-Santana B."/>
            <person name="Ovrebo C."/>
            <person name="Racz N."/>
            <person name="Riley R."/>
            <person name="Savchenko A."/>
            <person name="Shiryaev A."/>
            <person name="Soop K."/>
            <person name="Spirin V."/>
            <person name="Szebenyi C."/>
            <person name="Tomsovsky M."/>
            <person name="Tulloss R.E."/>
            <person name="Uehling J."/>
            <person name="Grigoriev I.V."/>
            <person name="Vagvolgyi C."/>
            <person name="Papp T."/>
            <person name="Martin F.M."/>
            <person name="Miettinen O."/>
            <person name="Hibbett D.S."/>
            <person name="Nagy L.G."/>
        </authorList>
    </citation>
    <scope>NUCLEOTIDE SEQUENCE [LARGE SCALE GENOMIC DNA]</scope>
    <source>
        <strain evidence="1 2">CBS 962.96</strain>
    </source>
</reference>